<feature type="signal peptide" evidence="1">
    <location>
        <begin position="1"/>
        <end position="20"/>
    </location>
</feature>
<dbReference type="EMBL" id="SNYC01000005">
    <property type="protein sequence ID" value="TDQ08302.1"/>
    <property type="molecule type" value="Genomic_DNA"/>
</dbReference>
<dbReference type="Proteomes" id="UP000295620">
    <property type="component" value="Unassembled WGS sequence"/>
</dbReference>
<proteinExistence type="predicted"/>
<evidence type="ECO:0000313" key="3">
    <source>
        <dbReference type="Proteomes" id="UP000295620"/>
    </source>
</evidence>
<reference evidence="2 3" key="1">
    <citation type="submission" date="2019-03" db="EMBL/GenBank/DDBJ databases">
        <title>Genomic Encyclopedia of Archaeal and Bacterial Type Strains, Phase II (KMG-II): from individual species to whole genera.</title>
        <authorList>
            <person name="Goeker M."/>
        </authorList>
    </citation>
    <scope>NUCLEOTIDE SEQUENCE [LARGE SCALE GENOMIC DNA]</scope>
    <source>
        <strain evidence="2 3">DSM 19035</strain>
    </source>
</reference>
<name>A0A4R6SW06_9SPHI</name>
<evidence type="ECO:0000313" key="2">
    <source>
        <dbReference type="EMBL" id="TDQ08302.1"/>
    </source>
</evidence>
<gene>
    <name evidence="2" type="ORF">ATK78_2811</name>
</gene>
<keyword evidence="3" id="KW-1185">Reference proteome</keyword>
<protein>
    <submittedName>
        <fullName evidence="2">Uncharacterized protein</fullName>
    </submittedName>
</protein>
<feature type="chain" id="PRO_5020357324" evidence="1">
    <location>
        <begin position="21"/>
        <end position="234"/>
    </location>
</feature>
<dbReference type="AlphaFoldDB" id="A0A4R6SW06"/>
<evidence type="ECO:0000256" key="1">
    <source>
        <dbReference type="SAM" id="SignalP"/>
    </source>
</evidence>
<comment type="caution">
    <text evidence="2">The sequence shown here is derived from an EMBL/GenBank/DDBJ whole genome shotgun (WGS) entry which is preliminary data.</text>
</comment>
<sequence>MRIIAILVSMLLSLSGSAQLSKSTNVGYVESFAKLPKIKFEQTDEAQYNQCKTANDLVMLSIKDSKTEFTLYTKSKEIRLKKTNQDQNDFNGYEYLGYYSKLKMYAIIESTMLDNLSFGSFNLLDSLTANYYSIVSIGDGAVETPIPSPNSKYLIYYNNQLTNGGSCFIGLLQVNRSGKASQLFKEKLSFESNKFVVEDIRWLNDQTFIVKTSGTTMKDDTRVKGISYFKASVE</sequence>
<organism evidence="2 3">
    <name type="scientific">Pedobacter metabolipauper</name>
    <dbReference type="NCBI Taxonomy" id="425513"/>
    <lineage>
        <taxon>Bacteria</taxon>
        <taxon>Pseudomonadati</taxon>
        <taxon>Bacteroidota</taxon>
        <taxon>Sphingobacteriia</taxon>
        <taxon>Sphingobacteriales</taxon>
        <taxon>Sphingobacteriaceae</taxon>
        <taxon>Pedobacter</taxon>
    </lineage>
</organism>
<accession>A0A4R6SW06</accession>
<keyword evidence="1" id="KW-0732">Signal</keyword>